<dbReference type="InterPro" id="IPR023352">
    <property type="entry name" value="MAPEG-like_dom_sf"/>
</dbReference>
<dbReference type="GO" id="GO:0005783">
    <property type="term" value="C:endoplasmic reticulum"/>
    <property type="evidence" value="ECO:0007669"/>
    <property type="project" value="TreeGrafter"/>
</dbReference>
<feature type="transmembrane region" description="Helical" evidence="1">
    <location>
        <begin position="12"/>
        <end position="33"/>
    </location>
</feature>
<dbReference type="EMBL" id="BRXW01000569">
    <property type="protein sequence ID" value="GMH67148.1"/>
    <property type="molecule type" value="Genomic_DNA"/>
</dbReference>
<dbReference type="GO" id="GO:0005635">
    <property type="term" value="C:nuclear envelope"/>
    <property type="evidence" value="ECO:0007669"/>
    <property type="project" value="TreeGrafter"/>
</dbReference>
<keyword evidence="3" id="KW-1185">Reference proteome</keyword>
<dbReference type="OrthoDB" id="410651at2759"/>
<evidence type="ECO:0000256" key="1">
    <source>
        <dbReference type="SAM" id="Phobius"/>
    </source>
</evidence>
<dbReference type="InterPro" id="IPR050997">
    <property type="entry name" value="MAPEG"/>
</dbReference>
<dbReference type="GO" id="GO:0004602">
    <property type="term" value="F:glutathione peroxidase activity"/>
    <property type="evidence" value="ECO:0007669"/>
    <property type="project" value="TreeGrafter"/>
</dbReference>
<reference evidence="3" key="1">
    <citation type="journal article" date="2023" name="Commun. Biol.">
        <title>Genome analysis of Parmales, the sister group of diatoms, reveals the evolutionary specialization of diatoms from phago-mixotrophs to photoautotrophs.</title>
        <authorList>
            <person name="Ban H."/>
            <person name="Sato S."/>
            <person name="Yoshikawa S."/>
            <person name="Yamada K."/>
            <person name="Nakamura Y."/>
            <person name="Ichinomiya M."/>
            <person name="Sato N."/>
            <person name="Blanc-Mathieu R."/>
            <person name="Endo H."/>
            <person name="Kuwata A."/>
            <person name="Ogata H."/>
        </authorList>
    </citation>
    <scope>NUCLEOTIDE SEQUENCE [LARGE SCALE GENOMIC DNA]</scope>
    <source>
        <strain evidence="3">NIES 3700</strain>
    </source>
</reference>
<dbReference type="AlphaFoldDB" id="A0A9W7ADA5"/>
<evidence type="ECO:0000313" key="3">
    <source>
        <dbReference type="Proteomes" id="UP001165122"/>
    </source>
</evidence>
<keyword evidence="1" id="KW-0812">Transmembrane</keyword>
<organism evidence="2 3">
    <name type="scientific">Triparma laevis f. longispina</name>
    <dbReference type="NCBI Taxonomy" id="1714387"/>
    <lineage>
        <taxon>Eukaryota</taxon>
        <taxon>Sar</taxon>
        <taxon>Stramenopiles</taxon>
        <taxon>Ochrophyta</taxon>
        <taxon>Bolidophyceae</taxon>
        <taxon>Parmales</taxon>
        <taxon>Triparmaceae</taxon>
        <taxon>Triparma</taxon>
    </lineage>
</organism>
<evidence type="ECO:0000313" key="2">
    <source>
        <dbReference type="EMBL" id="GMH67148.1"/>
    </source>
</evidence>
<dbReference type="Proteomes" id="UP001165122">
    <property type="component" value="Unassembled WGS sequence"/>
</dbReference>
<dbReference type="PANTHER" id="PTHR10250">
    <property type="entry name" value="MICROSOMAL GLUTATHIONE S-TRANSFERASE"/>
    <property type="match status" value="1"/>
</dbReference>
<dbReference type="Gene3D" id="1.20.120.550">
    <property type="entry name" value="Membrane associated eicosanoid/glutathione metabolism-like domain"/>
    <property type="match status" value="1"/>
</dbReference>
<proteinExistence type="predicted"/>
<dbReference type="GO" id="GO:0004364">
    <property type="term" value="F:glutathione transferase activity"/>
    <property type="evidence" value="ECO:0007669"/>
    <property type="project" value="TreeGrafter"/>
</dbReference>
<keyword evidence="1" id="KW-1133">Transmembrane helix</keyword>
<accession>A0A9W7ADA5</accession>
<protein>
    <submittedName>
        <fullName evidence="2">Uncharacterized protein</fullName>
    </submittedName>
</protein>
<sequence>MTTFTPPDNYVWVLFSIGPVAFIATQMAGGPVMKADSFNRVQRGAQFWLESMSPLQMTAVVAGLTYPLTTTLGFNTYLVGNFMYAAGYADTSLDVKSARYKKGGVLKPVGMLICLGASSASVGKIGGLF</sequence>
<dbReference type="PANTHER" id="PTHR10250:SF26">
    <property type="entry name" value="GLUTATHIONE S-TRANSFERASE 3, MITOCHONDRIAL"/>
    <property type="match status" value="1"/>
</dbReference>
<gene>
    <name evidence="2" type="ORF">TrLO_g1860</name>
</gene>
<comment type="caution">
    <text evidence="2">The sequence shown here is derived from an EMBL/GenBank/DDBJ whole genome shotgun (WGS) entry which is preliminary data.</text>
</comment>
<keyword evidence="1" id="KW-0472">Membrane</keyword>
<dbReference type="SUPFAM" id="SSF161084">
    <property type="entry name" value="MAPEG domain-like"/>
    <property type="match status" value="1"/>
</dbReference>
<name>A0A9W7ADA5_9STRA</name>